<evidence type="ECO:0000256" key="1">
    <source>
        <dbReference type="SAM" id="Coils"/>
    </source>
</evidence>
<evidence type="ECO:0000313" key="4">
    <source>
        <dbReference type="Proteomes" id="UP000034140"/>
    </source>
</evidence>
<accession>A0A0G0DD96</accession>
<protein>
    <recommendedName>
        <fullName evidence="2">Sporulation stage II protein D amidase enhancer LytB N-terminal domain-containing protein</fullName>
    </recommendedName>
</protein>
<feature type="domain" description="Sporulation stage II protein D amidase enhancer LytB N-terminal" evidence="2">
    <location>
        <begin position="360"/>
        <end position="424"/>
    </location>
</feature>
<name>A0A0G0DD96_9BACT</name>
<proteinExistence type="predicted"/>
<dbReference type="PANTHER" id="PTHR43941">
    <property type="entry name" value="STRUCTURAL MAINTENANCE OF CHROMOSOMES PROTEIN 2"/>
    <property type="match status" value="1"/>
</dbReference>
<dbReference type="GO" id="GO:0000785">
    <property type="term" value="C:chromatin"/>
    <property type="evidence" value="ECO:0007669"/>
    <property type="project" value="TreeGrafter"/>
</dbReference>
<dbReference type="Proteomes" id="UP000034140">
    <property type="component" value="Unassembled WGS sequence"/>
</dbReference>
<dbReference type="InterPro" id="IPR013693">
    <property type="entry name" value="SpoIID/LytB_N"/>
</dbReference>
<dbReference type="Gene3D" id="6.10.250.3150">
    <property type="match status" value="1"/>
</dbReference>
<dbReference type="GO" id="GO:0000793">
    <property type="term" value="C:condensed chromosome"/>
    <property type="evidence" value="ECO:0007669"/>
    <property type="project" value="TreeGrafter"/>
</dbReference>
<dbReference type="Pfam" id="PF08486">
    <property type="entry name" value="SpoIID"/>
    <property type="match status" value="1"/>
</dbReference>
<dbReference type="EMBL" id="LBRE01000019">
    <property type="protein sequence ID" value="KKP92219.1"/>
    <property type="molecule type" value="Genomic_DNA"/>
</dbReference>
<dbReference type="PANTHER" id="PTHR43941:SF1">
    <property type="entry name" value="STRUCTURAL MAINTENANCE OF CHROMOSOMES PROTEIN 2"/>
    <property type="match status" value="1"/>
</dbReference>
<dbReference type="AlphaFoldDB" id="A0A0G0DD96"/>
<comment type="caution">
    <text evidence="3">The sequence shown here is derived from an EMBL/GenBank/DDBJ whole genome shotgun (WGS) entry which is preliminary data.</text>
</comment>
<feature type="coiled-coil region" evidence="1">
    <location>
        <begin position="34"/>
        <end position="117"/>
    </location>
</feature>
<organism evidence="3 4">
    <name type="scientific">candidate division WS6 bacterium GW2011_GWC1_36_11</name>
    <dbReference type="NCBI Taxonomy" id="1619090"/>
    <lineage>
        <taxon>Bacteria</taxon>
        <taxon>Candidatus Dojkabacteria</taxon>
    </lineage>
</organism>
<evidence type="ECO:0000259" key="2">
    <source>
        <dbReference type="Pfam" id="PF08486"/>
    </source>
</evidence>
<gene>
    <name evidence="3" type="ORF">UR96_C0019G0013</name>
</gene>
<evidence type="ECO:0000313" key="3">
    <source>
        <dbReference type="EMBL" id="KKP92219.1"/>
    </source>
</evidence>
<dbReference type="GO" id="GO:0000796">
    <property type="term" value="C:condensin complex"/>
    <property type="evidence" value="ECO:0007669"/>
    <property type="project" value="TreeGrafter"/>
</dbReference>
<reference evidence="3 4" key="1">
    <citation type="journal article" date="2015" name="Nature">
        <title>rRNA introns, odd ribosomes, and small enigmatic genomes across a large radiation of phyla.</title>
        <authorList>
            <person name="Brown C.T."/>
            <person name="Hug L.A."/>
            <person name="Thomas B.C."/>
            <person name="Sharon I."/>
            <person name="Castelle C.J."/>
            <person name="Singh A."/>
            <person name="Wilkins M.J."/>
            <person name="Williams K.H."/>
            <person name="Banfield J.F."/>
        </authorList>
    </citation>
    <scope>NUCLEOTIDE SEQUENCE [LARGE SCALE GENOMIC DNA]</scope>
</reference>
<feature type="coiled-coil region" evidence="1">
    <location>
        <begin position="164"/>
        <end position="198"/>
    </location>
</feature>
<keyword evidence="1" id="KW-0175">Coiled coil</keyword>
<sequence length="613" mass="67477">MVKKPQILLQLLFVAVLSIYTFSLFTHPIYSDEASDLQQQIDAKNQELLQKKTTLSSIEAKIKEISGSNNTVSQKIALINAEIEKLNKNISETEGALNTKIKEIEEKQELLESKKIEMDVISGDLYMQSRYRIATFFLSGDSWDVLVKEFFIKKNTLSMLKTDVEKINGEFSSLAESKAELETQKTDLDAQKKDMDDSYSLLAAEKAKLQRELSSQYSSKSSLSSQIGSLTKEISQLQQFLTIAKSGGTVIDASSVPNSSSDPASSLAYFRSNAPSGAFSVFTFGAYTHRNGMSQWGARARAEAGQTYQQILAAYFPGKVFRTGSVINKSTGVSEAIMTKITTTTYGTMNFEDDYLLRLNEMPESWSMQALKAQAIIARTFAINYTNNGRSSICTTESCQVIGTTKKTGAWADAVSATRGVVLTDTAGKVFSAQYAAVHGGWGNNVGWDTKTKTGDYTNWTADAWESVSGVSWFYKTWFRKGYATTGADCGHSPWLSNTEMTDILNAYLLWISNGKTESDPRIVSIDVYKCWGQAANPYSISELRSLVSNPVTSVYSAVSSNHGGTTSSISFNTNRGIVTISGADFKAIYNMRAPSYLSIPQSGFININVEYK</sequence>
<dbReference type="GO" id="GO:0003682">
    <property type="term" value="F:chromatin binding"/>
    <property type="evidence" value="ECO:0007669"/>
    <property type="project" value="TreeGrafter"/>
</dbReference>